<protein>
    <submittedName>
        <fullName evidence="1">(northern house mosquito) hypothetical protein</fullName>
    </submittedName>
</protein>
<dbReference type="AlphaFoldDB" id="A0A8D8JY44"/>
<reference evidence="1" key="1">
    <citation type="submission" date="2021-05" db="EMBL/GenBank/DDBJ databases">
        <authorList>
            <person name="Alioto T."/>
            <person name="Alioto T."/>
            <person name="Gomez Garrido J."/>
        </authorList>
    </citation>
    <scope>NUCLEOTIDE SEQUENCE</scope>
</reference>
<accession>A0A8D8JY44</accession>
<dbReference type="EMBL" id="HBUE01305614">
    <property type="protein sequence ID" value="CAG6580759.1"/>
    <property type="molecule type" value="Transcribed_RNA"/>
</dbReference>
<proteinExistence type="predicted"/>
<evidence type="ECO:0000313" key="1">
    <source>
        <dbReference type="EMBL" id="CAG6580759.1"/>
    </source>
</evidence>
<dbReference type="EMBL" id="HBUE01099365">
    <property type="protein sequence ID" value="CAG6484501.1"/>
    <property type="molecule type" value="Transcribed_RNA"/>
</dbReference>
<name>A0A8D8JY44_CULPI</name>
<organism evidence="1">
    <name type="scientific">Culex pipiens</name>
    <name type="common">House mosquito</name>
    <dbReference type="NCBI Taxonomy" id="7175"/>
    <lineage>
        <taxon>Eukaryota</taxon>
        <taxon>Metazoa</taxon>
        <taxon>Ecdysozoa</taxon>
        <taxon>Arthropoda</taxon>
        <taxon>Hexapoda</taxon>
        <taxon>Insecta</taxon>
        <taxon>Pterygota</taxon>
        <taxon>Neoptera</taxon>
        <taxon>Endopterygota</taxon>
        <taxon>Diptera</taxon>
        <taxon>Nematocera</taxon>
        <taxon>Culicoidea</taxon>
        <taxon>Culicidae</taxon>
        <taxon>Culicinae</taxon>
        <taxon>Culicini</taxon>
        <taxon>Culex</taxon>
        <taxon>Culex</taxon>
    </lineage>
</organism>
<dbReference type="EMBL" id="HBUE01199462">
    <property type="protein sequence ID" value="CAG6528978.1"/>
    <property type="molecule type" value="Transcribed_RNA"/>
</dbReference>
<sequence length="120" mass="13619">MNGSIMHLPTVKLMPSTASRCWNVTKNITPTRLSVPGELPVVQRLTRSCKIPTTTGRSSLLCPVFSCILRRNTCKESRRRMFHKTNLLSSVASSQSLKITFSSLWMQMRSSFYMISLLHI</sequence>